<evidence type="ECO:0000313" key="2">
    <source>
        <dbReference type="Proteomes" id="UP000292052"/>
    </source>
</evidence>
<dbReference type="Proteomes" id="UP000292052">
    <property type="component" value="Unassembled WGS sequence"/>
</dbReference>
<keyword evidence="2" id="KW-1185">Reference proteome</keyword>
<name>A0A482VVF8_ASBVE</name>
<dbReference type="OrthoDB" id="4737882at2759"/>
<accession>A0A482VVF8</accession>
<proteinExistence type="predicted"/>
<organism evidence="1 2">
    <name type="scientific">Asbolus verrucosus</name>
    <name type="common">Desert ironclad beetle</name>
    <dbReference type="NCBI Taxonomy" id="1661398"/>
    <lineage>
        <taxon>Eukaryota</taxon>
        <taxon>Metazoa</taxon>
        <taxon>Ecdysozoa</taxon>
        <taxon>Arthropoda</taxon>
        <taxon>Hexapoda</taxon>
        <taxon>Insecta</taxon>
        <taxon>Pterygota</taxon>
        <taxon>Neoptera</taxon>
        <taxon>Endopterygota</taxon>
        <taxon>Coleoptera</taxon>
        <taxon>Polyphaga</taxon>
        <taxon>Cucujiformia</taxon>
        <taxon>Tenebrionidae</taxon>
        <taxon>Pimeliinae</taxon>
        <taxon>Asbolus</taxon>
    </lineage>
</organism>
<protein>
    <submittedName>
        <fullName evidence="1">Uncharacterized protein</fullName>
    </submittedName>
</protein>
<evidence type="ECO:0000313" key="1">
    <source>
        <dbReference type="EMBL" id="RZC36730.1"/>
    </source>
</evidence>
<dbReference type="EMBL" id="QDEB01059379">
    <property type="protein sequence ID" value="RZC36730.1"/>
    <property type="molecule type" value="Genomic_DNA"/>
</dbReference>
<comment type="caution">
    <text evidence="1">The sequence shown here is derived from an EMBL/GenBank/DDBJ whole genome shotgun (WGS) entry which is preliminary data.</text>
</comment>
<reference evidence="1 2" key="1">
    <citation type="submission" date="2017-03" db="EMBL/GenBank/DDBJ databases">
        <title>Genome of the blue death feigning beetle - Asbolus verrucosus.</title>
        <authorList>
            <person name="Rider S.D."/>
        </authorList>
    </citation>
    <scope>NUCLEOTIDE SEQUENCE [LARGE SCALE GENOMIC DNA]</scope>
    <source>
        <strain evidence="1">Butters</strain>
        <tissue evidence="1">Head and leg muscle</tissue>
    </source>
</reference>
<sequence>MADEEYNKKLESLQQYVPFLNRMIAQLKEPEIEDCETYKCTISFVRRLFHFHERYAKEIGWSSYESWSEKPLE</sequence>
<gene>
    <name evidence="1" type="ORF">BDFB_006061</name>
</gene>
<dbReference type="AlphaFoldDB" id="A0A482VVF8"/>